<evidence type="ECO:0000313" key="3">
    <source>
        <dbReference type="Proteomes" id="UP000219546"/>
    </source>
</evidence>
<reference evidence="2 3" key="1">
    <citation type="submission" date="2017-08" db="EMBL/GenBank/DDBJ databases">
        <authorList>
            <person name="de Groot N.N."/>
        </authorList>
    </citation>
    <scope>NUCLEOTIDE SEQUENCE [LARGE SCALE GENOMIC DNA]</scope>
    <source>
        <strain evidence="2 3">JC228</strain>
    </source>
</reference>
<keyword evidence="1" id="KW-0812">Transmembrane</keyword>
<proteinExistence type="predicted"/>
<name>A0A285CQR3_9BACI</name>
<sequence>MGKNTKLLYCIIGSATLAFLNNPIFSDSKLGIFKGGYGGNVFGELLVRITDILSLIGFILLMLFSIILIIRNINIKEN</sequence>
<dbReference type="OrthoDB" id="1924711at2"/>
<gene>
    <name evidence="2" type="ORF">SAMN05877753_103218</name>
</gene>
<dbReference type="EMBL" id="OAOP01000003">
    <property type="protein sequence ID" value="SNX69765.1"/>
    <property type="molecule type" value="Genomic_DNA"/>
</dbReference>
<dbReference type="Proteomes" id="UP000219546">
    <property type="component" value="Unassembled WGS sequence"/>
</dbReference>
<dbReference type="AlphaFoldDB" id="A0A285CQR3"/>
<accession>A0A285CQR3</accession>
<organism evidence="2 3">
    <name type="scientific">Bacillus oleivorans</name>
    <dbReference type="NCBI Taxonomy" id="1448271"/>
    <lineage>
        <taxon>Bacteria</taxon>
        <taxon>Bacillati</taxon>
        <taxon>Bacillota</taxon>
        <taxon>Bacilli</taxon>
        <taxon>Bacillales</taxon>
        <taxon>Bacillaceae</taxon>
        <taxon>Bacillus</taxon>
    </lineage>
</organism>
<keyword evidence="3" id="KW-1185">Reference proteome</keyword>
<evidence type="ECO:0000313" key="2">
    <source>
        <dbReference type="EMBL" id="SNX69765.1"/>
    </source>
</evidence>
<feature type="transmembrane region" description="Helical" evidence="1">
    <location>
        <begin position="45"/>
        <end position="70"/>
    </location>
</feature>
<keyword evidence="1" id="KW-0472">Membrane</keyword>
<keyword evidence="1" id="KW-1133">Transmembrane helix</keyword>
<dbReference type="RefSeq" id="WP_097158147.1">
    <property type="nucleotide sequence ID" value="NZ_JBEPMQ010000002.1"/>
</dbReference>
<protein>
    <submittedName>
        <fullName evidence="2">Uncharacterized protein</fullName>
    </submittedName>
</protein>
<evidence type="ECO:0000256" key="1">
    <source>
        <dbReference type="SAM" id="Phobius"/>
    </source>
</evidence>
<feature type="transmembrane region" description="Helical" evidence="1">
    <location>
        <begin position="7"/>
        <end position="25"/>
    </location>
</feature>